<protein>
    <recommendedName>
        <fullName evidence="3">UBC core domain-containing protein</fullName>
    </recommendedName>
</protein>
<dbReference type="Gene3D" id="3.10.110.10">
    <property type="entry name" value="Ubiquitin Conjugating Enzyme"/>
    <property type="match status" value="1"/>
</dbReference>
<dbReference type="InterPro" id="IPR050113">
    <property type="entry name" value="Ub_conjugating_enzyme"/>
</dbReference>
<dbReference type="InterPro" id="IPR016135">
    <property type="entry name" value="UBQ-conjugating_enzyme/RWD"/>
</dbReference>
<evidence type="ECO:0000259" key="3">
    <source>
        <dbReference type="PROSITE" id="PS50127"/>
    </source>
</evidence>
<evidence type="ECO:0000256" key="1">
    <source>
        <dbReference type="ARBA" id="ARBA00022679"/>
    </source>
</evidence>
<evidence type="ECO:0000313" key="4">
    <source>
        <dbReference type="EMBL" id="QHT84499.1"/>
    </source>
</evidence>
<dbReference type="Pfam" id="PF00179">
    <property type="entry name" value="UQ_con"/>
    <property type="match status" value="1"/>
</dbReference>
<keyword evidence="1" id="KW-0808">Transferase</keyword>
<dbReference type="InterPro" id="IPR023313">
    <property type="entry name" value="UBQ-conjugating_AS"/>
</dbReference>
<dbReference type="PANTHER" id="PTHR24067">
    <property type="entry name" value="UBIQUITIN-CONJUGATING ENZYME E2"/>
    <property type="match status" value="1"/>
</dbReference>
<name>A0A6C0HVB0_9ZZZZ</name>
<sequence>MAFKRLASELKQINKEPNYFYSVNPRENNFLIWDFVLIGPSDCYYEGGIFDGRIEFPQDYPIKPPKVIFNNILHPNIHTNGDVCISILHQGSDQFGYEKDYERWNPSHGIDSIMMSILSMISEPNFESPANIDCSKLWKDEPNKYKQLIYNLVSQTQK</sequence>
<dbReference type="AlphaFoldDB" id="A0A6C0HVB0"/>
<proteinExistence type="predicted"/>
<dbReference type="EMBL" id="MN740018">
    <property type="protein sequence ID" value="QHT84499.1"/>
    <property type="molecule type" value="Genomic_DNA"/>
</dbReference>
<keyword evidence="2" id="KW-0833">Ubl conjugation pathway</keyword>
<accession>A0A6C0HVB0</accession>
<dbReference type="SUPFAM" id="SSF54495">
    <property type="entry name" value="UBC-like"/>
    <property type="match status" value="1"/>
</dbReference>
<dbReference type="PROSITE" id="PS50127">
    <property type="entry name" value="UBC_2"/>
    <property type="match status" value="1"/>
</dbReference>
<evidence type="ECO:0000256" key="2">
    <source>
        <dbReference type="ARBA" id="ARBA00022786"/>
    </source>
</evidence>
<dbReference type="InterPro" id="IPR000608">
    <property type="entry name" value="UBC"/>
</dbReference>
<dbReference type="GO" id="GO:0016740">
    <property type="term" value="F:transferase activity"/>
    <property type="evidence" value="ECO:0007669"/>
    <property type="project" value="UniProtKB-KW"/>
</dbReference>
<organism evidence="4">
    <name type="scientific">viral metagenome</name>
    <dbReference type="NCBI Taxonomy" id="1070528"/>
    <lineage>
        <taxon>unclassified sequences</taxon>
        <taxon>metagenomes</taxon>
        <taxon>organismal metagenomes</taxon>
    </lineage>
</organism>
<reference evidence="4" key="1">
    <citation type="journal article" date="2020" name="Nature">
        <title>Giant virus diversity and host interactions through global metagenomics.</title>
        <authorList>
            <person name="Schulz F."/>
            <person name="Roux S."/>
            <person name="Paez-Espino D."/>
            <person name="Jungbluth S."/>
            <person name="Walsh D.A."/>
            <person name="Denef V.J."/>
            <person name="McMahon K.D."/>
            <person name="Konstantinidis K.T."/>
            <person name="Eloe-Fadrosh E.A."/>
            <person name="Kyrpides N.C."/>
            <person name="Woyke T."/>
        </authorList>
    </citation>
    <scope>NUCLEOTIDE SEQUENCE</scope>
    <source>
        <strain evidence="4">GVMAG-M-3300023184-177</strain>
    </source>
</reference>
<dbReference type="PROSITE" id="PS00183">
    <property type="entry name" value="UBC_1"/>
    <property type="match status" value="1"/>
</dbReference>
<feature type="domain" description="UBC core" evidence="3">
    <location>
        <begin position="1"/>
        <end position="158"/>
    </location>
</feature>
<dbReference type="SMART" id="SM00212">
    <property type="entry name" value="UBCc"/>
    <property type="match status" value="1"/>
</dbReference>